<dbReference type="PANTHER" id="PTHR36888">
    <property type="entry name" value="TETRATRICOPEPTIDE-LIKE HELICAL DOMAIN-CONTAINING PROTEIN-RELATED"/>
    <property type="match status" value="1"/>
</dbReference>
<evidence type="ECO:0000256" key="1">
    <source>
        <dbReference type="SAM" id="MobiDB-lite"/>
    </source>
</evidence>
<dbReference type="Proteomes" id="UP001497512">
    <property type="component" value="Chromosome 12"/>
</dbReference>
<evidence type="ECO:0000313" key="4">
    <source>
        <dbReference type="Proteomes" id="UP001497512"/>
    </source>
</evidence>
<feature type="compositionally biased region" description="Basic and acidic residues" evidence="1">
    <location>
        <begin position="385"/>
        <end position="397"/>
    </location>
</feature>
<evidence type="ECO:0000313" key="3">
    <source>
        <dbReference type="EMBL" id="CAK9199783.1"/>
    </source>
</evidence>
<name>A0ABP0TLP5_9BRYO</name>
<feature type="region of interest" description="Disordered" evidence="1">
    <location>
        <begin position="699"/>
        <end position="740"/>
    </location>
</feature>
<accession>A0ABP0TLP5</accession>
<dbReference type="Gene3D" id="1.25.40.10">
    <property type="entry name" value="Tetratricopeptide repeat domain"/>
    <property type="match status" value="1"/>
</dbReference>
<dbReference type="EMBL" id="OZ019904">
    <property type="protein sequence ID" value="CAK9199783.1"/>
    <property type="molecule type" value="Genomic_DNA"/>
</dbReference>
<feature type="region of interest" description="Disordered" evidence="1">
    <location>
        <begin position="149"/>
        <end position="427"/>
    </location>
</feature>
<feature type="compositionally biased region" description="Basic and acidic residues" evidence="1">
    <location>
        <begin position="224"/>
        <end position="237"/>
    </location>
</feature>
<protein>
    <submittedName>
        <fullName evidence="3">Uncharacterized protein</fullName>
    </submittedName>
</protein>
<feature type="compositionally biased region" description="Low complexity" evidence="1">
    <location>
        <begin position="36"/>
        <end position="66"/>
    </location>
</feature>
<feature type="compositionally biased region" description="Polar residues" evidence="1">
    <location>
        <begin position="209"/>
        <end position="218"/>
    </location>
</feature>
<feature type="signal peptide" evidence="2">
    <location>
        <begin position="1"/>
        <end position="20"/>
    </location>
</feature>
<feature type="region of interest" description="Disordered" evidence="1">
    <location>
        <begin position="27"/>
        <end position="66"/>
    </location>
</feature>
<feature type="compositionally biased region" description="Polar residues" evidence="1">
    <location>
        <begin position="181"/>
        <end position="196"/>
    </location>
</feature>
<keyword evidence="4" id="KW-1185">Reference proteome</keyword>
<feature type="chain" id="PRO_5047082521" evidence="2">
    <location>
        <begin position="21"/>
        <end position="740"/>
    </location>
</feature>
<dbReference type="SUPFAM" id="SSF48452">
    <property type="entry name" value="TPR-like"/>
    <property type="match status" value="1"/>
</dbReference>
<organism evidence="3 4">
    <name type="scientific">Sphagnum troendelagicum</name>
    <dbReference type="NCBI Taxonomy" id="128251"/>
    <lineage>
        <taxon>Eukaryota</taxon>
        <taxon>Viridiplantae</taxon>
        <taxon>Streptophyta</taxon>
        <taxon>Embryophyta</taxon>
        <taxon>Bryophyta</taxon>
        <taxon>Sphagnophytina</taxon>
        <taxon>Sphagnopsida</taxon>
        <taxon>Sphagnales</taxon>
        <taxon>Sphagnaceae</taxon>
        <taxon>Sphagnum</taxon>
    </lineage>
</organism>
<feature type="compositionally biased region" description="Basic and acidic residues" evidence="1">
    <location>
        <begin position="706"/>
        <end position="716"/>
    </location>
</feature>
<proteinExistence type="predicted"/>
<sequence length="740" mass="82857">MATLGGQLGLLALITHSSLVEDMRSSSIEANRGCKTSSSSSSCSASYSSSTSSSTHSSIQQPRRTATAAIRARKVNGETSLFTSKGPHSRRSRSCVVVRAGERRMEAGAAAEFGDSQDKFMYFRNAGNEVRQFDQEEDPNGTYVVSIDTRYSESQNGKDEFSYESGTPRRIVGDKSLVGPSLSNQDGQQRRQSGLSDASGGTEILTPTLGRNQDSSGNADGDDYIGRDRRSTGEYRGGRQWQRPSEIEADFDQDMGPDVRAAGRSKGGRQWQRQSDIESDFDQDRGPDVQAAGRSKGGRQWQRQSDVESDFDQDRGSDVQAAGIYKGGRQWQRPSDLESDFDQDTGPDVQTAGEYKGGRQWQRPSDIESDFDQDTGPDMQAAGEYKGRREWQRRSDIESDFDQDIGPDVRPTGESEMRPASPSYPPEAYQNYRNLPMLNSKKPDDEQFQKLLDVVDTLLNEGREGLEGRIEVGVAERMLYEAADMCAKALTIRPSSLQAIGLWGNTLLLHGELKLRLSQNLRSMVPEPLSQALRRRNSWEAEQEQEGLEQTLQEVCEECEELLVEAGRKFRLALSLDRTDMRALYNWGLALCHRAQLISEEGGERSAQDADRVYLAAIDKFEAMMGMSQKYAPGALLNWGLAIRDRSRLRPLGSKERMKLLAQAKEIFKEALQFDPNYGPARGAVVACTIELKELEEFVDEPIEPPTRERARDRPPRQQQRGWVERQDVENESQPRSWWG</sequence>
<dbReference type="PANTHER" id="PTHR36888:SF2">
    <property type="entry name" value="TETRATRICOPEPTIDE REPEAT (TPR)-LIKE SUPERFAMILY PROTEIN"/>
    <property type="match status" value="1"/>
</dbReference>
<gene>
    <name evidence="3" type="ORF">CSSPTR1EN2_LOCUS5109</name>
</gene>
<evidence type="ECO:0000256" key="2">
    <source>
        <dbReference type="SAM" id="SignalP"/>
    </source>
</evidence>
<dbReference type="InterPro" id="IPR011990">
    <property type="entry name" value="TPR-like_helical_dom_sf"/>
</dbReference>
<reference evidence="3" key="1">
    <citation type="submission" date="2024-02" db="EMBL/GenBank/DDBJ databases">
        <authorList>
            <consortium name="ELIXIR-Norway"/>
            <consortium name="Elixir Norway"/>
        </authorList>
    </citation>
    <scope>NUCLEOTIDE SEQUENCE</scope>
</reference>
<keyword evidence="2" id="KW-0732">Signal</keyword>